<keyword evidence="6 9" id="KW-0472">Membrane</keyword>
<feature type="transmembrane region" description="Helical" evidence="9">
    <location>
        <begin position="238"/>
        <end position="260"/>
    </location>
</feature>
<dbReference type="InterPro" id="IPR018047">
    <property type="entry name" value="Ammonium_transpt_CS"/>
</dbReference>
<feature type="transmembrane region" description="Helical" evidence="9">
    <location>
        <begin position="15"/>
        <end position="37"/>
    </location>
</feature>
<comment type="caution">
    <text evidence="11">The sequence shown here is derived from an EMBL/GenBank/DDBJ whole genome shotgun (WGS) entry which is preliminary data.</text>
</comment>
<comment type="similarity">
    <text evidence="2">Belongs to the ammonia transporter channel (TC 1.A.11.2) family.</text>
</comment>
<reference evidence="11 13" key="1">
    <citation type="submission" date="2024-02" db="EMBL/GenBank/DDBJ databases">
        <authorList>
            <person name="Chen Y."/>
            <person name="Shah S."/>
            <person name="Dougan E. K."/>
            <person name="Thang M."/>
            <person name="Chan C."/>
        </authorList>
    </citation>
    <scope>NUCLEOTIDE SEQUENCE [LARGE SCALE GENOMIC DNA]</scope>
</reference>
<dbReference type="Proteomes" id="UP001642464">
    <property type="component" value="Unassembled WGS sequence"/>
</dbReference>
<keyword evidence="4 9" id="KW-0812">Transmembrane</keyword>
<feature type="transmembrane region" description="Helical" evidence="9">
    <location>
        <begin position="49"/>
        <end position="70"/>
    </location>
</feature>
<gene>
    <name evidence="11" type="ORF">SCF082_LOCUS2701</name>
    <name evidence="12" type="ORF">SCF082_LOCUS2886</name>
</gene>
<name>A0ABP0HNS7_9DINO</name>
<evidence type="ECO:0000256" key="3">
    <source>
        <dbReference type="ARBA" id="ARBA00022448"/>
    </source>
</evidence>
<keyword evidence="3" id="KW-0813">Transport</keyword>
<sequence length="448" mass="47926">MADLDALNGDHADDATWVLTSSFVILTMQSGFGMLEMGSSSKGHEVNIVLKNIFDVVCGALAYYCVGYGISYGSPSNPFMGTGDYFIDTSDEDRIGSGLVHSKYIFQFSFAATSTTIVSGCLAMRCRLIVYCIFSFYAVIVYSFVAHWIWEENGWLRAIGVHDFAGSGAVSLLGAMNGLLGILFIGPRLGRFDAQRPRTDFEPSSPPTVLFGLFMLWWGWIGFNCGSSFGITKSKWLVATRAGVATINSTAGGGLAALLYTKGKSKGKLVLPHEVANGLLGALVSITATCACVHPHDALLIGFVGSITALAANDWLLKLHIDDPVGAVGVHGASAVWGLLAVGLFADGELPGIDVENGLFRGGGPHLLGVQLLCALCILAWSALAVTPFFYLTGIAFSRDCRDPRRGLRFDPEDEVAGIDGAEHSRKFDQKSFDDVESVDSRASRETE</sequence>
<evidence type="ECO:0000313" key="13">
    <source>
        <dbReference type="Proteomes" id="UP001642464"/>
    </source>
</evidence>
<feature type="transmembrane region" description="Helical" evidence="9">
    <location>
        <begin position="325"/>
        <end position="346"/>
    </location>
</feature>
<evidence type="ECO:0000256" key="1">
    <source>
        <dbReference type="ARBA" id="ARBA00004141"/>
    </source>
</evidence>
<feature type="transmembrane region" description="Helical" evidence="9">
    <location>
        <begin position="170"/>
        <end position="189"/>
    </location>
</feature>
<dbReference type="EMBL" id="CAXAMM010001336">
    <property type="protein sequence ID" value="CAK8991537.1"/>
    <property type="molecule type" value="Genomic_DNA"/>
</dbReference>
<feature type="domain" description="Ammonium transporter AmtB-like" evidence="10">
    <location>
        <begin position="17"/>
        <end position="425"/>
    </location>
</feature>
<dbReference type="EMBL" id="CAXAMM010001447">
    <property type="protein sequence ID" value="CAK8991972.1"/>
    <property type="molecule type" value="Genomic_DNA"/>
</dbReference>
<evidence type="ECO:0000256" key="9">
    <source>
        <dbReference type="SAM" id="Phobius"/>
    </source>
</evidence>
<feature type="transmembrane region" description="Helical" evidence="9">
    <location>
        <begin position="128"/>
        <end position="150"/>
    </location>
</feature>
<evidence type="ECO:0000256" key="6">
    <source>
        <dbReference type="ARBA" id="ARBA00023136"/>
    </source>
</evidence>
<comment type="subcellular location">
    <subcellularLocation>
        <location evidence="1">Membrane</location>
        <topology evidence="1">Multi-pass membrane protein</topology>
    </subcellularLocation>
</comment>
<dbReference type="PANTHER" id="PTHR11730:SF58">
    <property type="entry name" value="AMMONIUM TRANSPORTER"/>
    <property type="match status" value="1"/>
</dbReference>
<dbReference type="Gene3D" id="1.10.3430.10">
    <property type="entry name" value="Ammonium transporter AmtB like domains"/>
    <property type="match status" value="1"/>
</dbReference>
<feature type="transmembrane region" description="Helical" evidence="9">
    <location>
        <begin position="366"/>
        <end position="392"/>
    </location>
</feature>
<keyword evidence="13" id="KW-1185">Reference proteome</keyword>
<dbReference type="InterPro" id="IPR024041">
    <property type="entry name" value="NH4_transpt_AmtB-like_dom"/>
</dbReference>
<evidence type="ECO:0000313" key="11">
    <source>
        <dbReference type="EMBL" id="CAK8991537.1"/>
    </source>
</evidence>
<evidence type="ECO:0000313" key="12">
    <source>
        <dbReference type="EMBL" id="CAK8991972.1"/>
    </source>
</evidence>
<dbReference type="Pfam" id="PF00909">
    <property type="entry name" value="Ammonium_transp"/>
    <property type="match status" value="1"/>
</dbReference>
<keyword evidence="7" id="KW-0924">Ammonia transport</keyword>
<feature type="compositionally biased region" description="Basic and acidic residues" evidence="8">
    <location>
        <begin position="421"/>
        <end position="448"/>
    </location>
</feature>
<dbReference type="SUPFAM" id="SSF111352">
    <property type="entry name" value="Ammonium transporter"/>
    <property type="match status" value="1"/>
</dbReference>
<keyword evidence="5 9" id="KW-1133">Transmembrane helix</keyword>
<evidence type="ECO:0000259" key="10">
    <source>
        <dbReference type="Pfam" id="PF00909"/>
    </source>
</evidence>
<feature type="transmembrane region" description="Helical" evidence="9">
    <location>
        <begin position="209"/>
        <end position="232"/>
    </location>
</feature>
<accession>A0ABP0HNS7</accession>
<evidence type="ECO:0000256" key="4">
    <source>
        <dbReference type="ARBA" id="ARBA00022692"/>
    </source>
</evidence>
<evidence type="ECO:0000256" key="8">
    <source>
        <dbReference type="SAM" id="MobiDB-lite"/>
    </source>
</evidence>
<evidence type="ECO:0000256" key="7">
    <source>
        <dbReference type="ARBA" id="ARBA00023177"/>
    </source>
</evidence>
<protein>
    <submittedName>
        <fullName evidence="11">Ammonium transporter 3</fullName>
    </submittedName>
</protein>
<dbReference type="PROSITE" id="PS01219">
    <property type="entry name" value="AMMONIUM_TRANSP"/>
    <property type="match status" value="1"/>
</dbReference>
<proteinExistence type="inferred from homology"/>
<dbReference type="PANTHER" id="PTHR11730">
    <property type="entry name" value="AMMONIUM TRANSPORTER"/>
    <property type="match status" value="1"/>
</dbReference>
<dbReference type="InterPro" id="IPR029020">
    <property type="entry name" value="Ammonium/urea_transptr"/>
</dbReference>
<organism evidence="11 13">
    <name type="scientific">Durusdinium trenchii</name>
    <dbReference type="NCBI Taxonomy" id="1381693"/>
    <lineage>
        <taxon>Eukaryota</taxon>
        <taxon>Sar</taxon>
        <taxon>Alveolata</taxon>
        <taxon>Dinophyceae</taxon>
        <taxon>Suessiales</taxon>
        <taxon>Symbiodiniaceae</taxon>
        <taxon>Durusdinium</taxon>
    </lineage>
</organism>
<feature type="transmembrane region" description="Helical" evidence="9">
    <location>
        <begin position="104"/>
        <end position="123"/>
    </location>
</feature>
<feature type="region of interest" description="Disordered" evidence="8">
    <location>
        <begin position="420"/>
        <end position="448"/>
    </location>
</feature>
<evidence type="ECO:0000256" key="5">
    <source>
        <dbReference type="ARBA" id="ARBA00022989"/>
    </source>
</evidence>
<evidence type="ECO:0000256" key="2">
    <source>
        <dbReference type="ARBA" id="ARBA00005887"/>
    </source>
</evidence>